<feature type="signal peptide" evidence="5">
    <location>
        <begin position="1"/>
        <end position="26"/>
    </location>
</feature>
<reference evidence="8" key="1">
    <citation type="journal article" date="2019" name="Int. J. Syst. Evol. Microbiol.">
        <title>The Global Catalogue of Microorganisms (GCM) 10K type strain sequencing project: providing services to taxonomists for standard genome sequencing and annotation.</title>
        <authorList>
            <consortium name="The Broad Institute Genomics Platform"/>
            <consortium name="The Broad Institute Genome Sequencing Center for Infectious Disease"/>
            <person name="Wu L."/>
            <person name="Ma J."/>
        </authorList>
    </citation>
    <scope>NUCLEOTIDE SEQUENCE [LARGE SCALE GENOMIC DNA]</scope>
    <source>
        <strain evidence="8">KACC 11904</strain>
    </source>
</reference>
<evidence type="ECO:0000256" key="1">
    <source>
        <dbReference type="ARBA" id="ARBA00010541"/>
    </source>
</evidence>
<evidence type="ECO:0000256" key="5">
    <source>
        <dbReference type="SAM" id="SignalP"/>
    </source>
</evidence>
<dbReference type="InterPro" id="IPR036034">
    <property type="entry name" value="PDZ_sf"/>
</dbReference>
<dbReference type="SUPFAM" id="SSF50494">
    <property type="entry name" value="Trypsin-like serine proteases"/>
    <property type="match status" value="1"/>
</dbReference>
<dbReference type="GO" id="GO:0006508">
    <property type="term" value="P:proteolysis"/>
    <property type="evidence" value="ECO:0007669"/>
    <property type="project" value="UniProtKB-KW"/>
</dbReference>
<dbReference type="InterPro" id="IPR001940">
    <property type="entry name" value="Peptidase_S1C"/>
</dbReference>
<organism evidence="7 8">
    <name type="scientific">Paenibacillus aestuarii</name>
    <dbReference type="NCBI Taxonomy" id="516965"/>
    <lineage>
        <taxon>Bacteria</taxon>
        <taxon>Bacillati</taxon>
        <taxon>Bacillota</taxon>
        <taxon>Bacilli</taxon>
        <taxon>Bacillales</taxon>
        <taxon>Paenibacillaceae</taxon>
        <taxon>Paenibacillus</taxon>
    </lineage>
</organism>
<dbReference type="InterPro" id="IPR041489">
    <property type="entry name" value="PDZ_6"/>
</dbReference>
<keyword evidence="8" id="KW-1185">Reference proteome</keyword>
<keyword evidence="4" id="KW-0720">Serine protease</keyword>
<comment type="caution">
    <text evidence="7">The sequence shown here is derived from an EMBL/GenBank/DDBJ whole genome shotgun (WGS) entry which is preliminary data.</text>
</comment>
<accession>A0ABW0K4J3</accession>
<dbReference type="EC" id="3.4.21.-" evidence="7"/>
<dbReference type="Pfam" id="PF13365">
    <property type="entry name" value="Trypsin_2"/>
    <property type="match status" value="1"/>
</dbReference>
<dbReference type="EMBL" id="JBHSMJ010000009">
    <property type="protein sequence ID" value="MFC5447758.1"/>
    <property type="molecule type" value="Genomic_DNA"/>
</dbReference>
<comment type="similarity">
    <text evidence="1">Belongs to the peptidase S1C family.</text>
</comment>
<name>A0ABW0K4J3_9BACL</name>
<dbReference type="GO" id="GO:0008233">
    <property type="term" value="F:peptidase activity"/>
    <property type="evidence" value="ECO:0007669"/>
    <property type="project" value="UniProtKB-KW"/>
</dbReference>
<dbReference type="CDD" id="cd06779">
    <property type="entry name" value="cpPDZ_Deg_HtrA-like"/>
    <property type="match status" value="1"/>
</dbReference>
<evidence type="ECO:0000259" key="6">
    <source>
        <dbReference type="PROSITE" id="PS50106"/>
    </source>
</evidence>
<protein>
    <submittedName>
        <fullName evidence="7">S1C family serine protease</fullName>
        <ecNumber evidence="7">3.4.21.-</ecNumber>
    </submittedName>
</protein>
<dbReference type="Pfam" id="PF17820">
    <property type="entry name" value="PDZ_6"/>
    <property type="match status" value="1"/>
</dbReference>
<evidence type="ECO:0000256" key="3">
    <source>
        <dbReference type="ARBA" id="ARBA00022801"/>
    </source>
</evidence>
<dbReference type="InterPro" id="IPR001478">
    <property type="entry name" value="PDZ"/>
</dbReference>
<evidence type="ECO:0000256" key="2">
    <source>
        <dbReference type="ARBA" id="ARBA00022670"/>
    </source>
</evidence>
<dbReference type="PROSITE" id="PS50106">
    <property type="entry name" value="PDZ"/>
    <property type="match status" value="1"/>
</dbReference>
<proteinExistence type="inferred from homology"/>
<dbReference type="Gene3D" id="2.40.10.10">
    <property type="entry name" value="Trypsin-like serine proteases"/>
    <property type="match status" value="2"/>
</dbReference>
<keyword evidence="2 7" id="KW-0645">Protease</keyword>
<keyword evidence="5" id="KW-0732">Signal</keyword>
<dbReference type="PANTHER" id="PTHR22939">
    <property type="entry name" value="SERINE PROTEASE FAMILY S1C HTRA-RELATED"/>
    <property type="match status" value="1"/>
</dbReference>
<feature type="chain" id="PRO_5046950236" evidence="5">
    <location>
        <begin position="27"/>
        <end position="383"/>
    </location>
</feature>
<dbReference type="InterPro" id="IPR043504">
    <property type="entry name" value="Peptidase_S1_PA_chymotrypsin"/>
</dbReference>
<dbReference type="PRINTS" id="PR00834">
    <property type="entry name" value="PROTEASES2C"/>
</dbReference>
<dbReference type="SMART" id="SM00228">
    <property type="entry name" value="PDZ"/>
    <property type="match status" value="1"/>
</dbReference>
<evidence type="ECO:0000256" key="4">
    <source>
        <dbReference type="ARBA" id="ARBA00022825"/>
    </source>
</evidence>
<dbReference type="InterPro" id="IPR009003">
    <property type="entry name" value="Peptidase_S1_PA"/>
</dbReference>
<sequence>MKLNIRYVVSTILTFALFAGNGQVFADQASIGGDTASVSHWQTKELDGEVYVKASDVVKTLGGTGAYRADLNDYTYTTGSRVTDVVKKVSPSIVGIIGKPTSSNQASADNRFNLAHGTGIVVQSDGLIITNAHVVEDMKQIIVVTSDGKQNAGTTINLDEESDLALVRINATNLTAAAFASSSDVEVGEPVVAIGTPMSFALRNSVTYGVISGTDRSLHATYRLLQTDAAINPGNSGGALVNLQGEVIGINSLKLSATGVDGLGFAIPSDTVQYILNQFLKYGKVKRPALGLEVEESWAAVVGLPTDEPLKVSRVDPNTSAAAAGIQEGDVLYSVNNSNVKTLVDLNELLKQFVPGDNVTLTLQSNGDIVQKEITLLDATQTQ</sequence>
<gene>
    <name evidence="7" type="ORF">ACFPOG_05775</name>
</gene>
<dbReference type="Gene3D" id="2.30.42.10">
    <property type="match status" value="1"/>
</dbReference>
<dbReference type="SUPFAM" id="SSF50156">
    <property type="entry name" value="PDZ domain-like"/>
    <property type="match status" value="1"/>
</dbReference>
<evidence type="ECO:0000313" key="8">
    <source>
        <dbReference type="Proteomes" id="UP001596044"/>
    </source>
</evidence>
<dbReference type="PANTHER" id="PTHR22939:SF129">
    <property type="entry name" value="SERINE PROTEASE HTRA2, MITOCHONDRIAL"/>
    <property type="match status" value="1"/>
</dbReference>
<dbReference type="RefSeq" id="WP_270886001.1">
    <property type="nucleotide sequence ID" value="NZ_JAQFVF010000092.1"/>
</dbReference>
<dbReference type="Proteomes" id="UP001596044">
    <property type="component" value="Unassembled WGS sequence"/>
</dbReference>
<keyword evidence="3 7" id="KW-0378">Hydrolase</keyword>
<evidence type="ECO:0000313" key="7">
    <source>
        <dbReference type="EMBL" id="MFC5447758.1"/>
    </source>
</evidence>
<feature type="domain" description="PDZ" evidence="6">
    <location>
        <begin position="279"/>
        <end position="343"/>
    </location>
</feature>